<evidence type="ECO:0000313" key="2">
    <source>
        <dbReference type="Proteomes" id="UP001333110"/>
    </source>
</evidence>
<dbReference type="EMBL" id="JAUNZN010000002">
    <property type="protein sequence ID" value="KAK4826412.1"/>
    <property type="molecule type" value="Genomic_DNA"/>
</dbReference>
<dbReference type="GO" id="GO:0031012">
    <property type="term" value="C:extracellular matrix"/>
    <property type="evidence" value="ECO:0007669"/>
    <property type="project" value="TreeGrafter"/>
</dbReference>
<dbReference type="Gene3D" id="3.60.10.10">
    <property type="entry name" value="Endonuclease/exonuclease/phosphatase"/>
    <property type="match status" value="1"/>
</dbReference>
<dbReference type="PANTHER" id="PTHR33395:SF22">
    <property type="entry name" value="REVERSE TRANSCRIPTASE DOMAIN-CONTAINING PROTEIN"/>
    <property type="match status" value="1"/>
</dbReference>
<gene>
    <name evidence="1" type="ORF">QYF61_008945</name>
</gene>
<dbReference type="GO" id="GO:0061343">
    <property type="term" value="P:cell adhesion involved in heart morphogenesis"/>
    <property type="evidence" value="ECO:0007669"/>
    <property type="project" value="TreeGrafter"/>
</dbReference>
<keyword evidence="2" id="KW-1185">Reference proteome</keyword>
<name>A0AAN7S2V7_MYCAM</name>
<dbReference type="AlphaFoldDB" id="A0AAN7S2V7"/>
<accession>A0AAN7S2V7</accession>
<evidence type="ECO:0008006" key="3">
    <source>
        <dbReference type="Google" id="ProtNLM"/>
    </source>
</evidence>
<comment type="caution">
    <text evidence="1">The sequence shown here is derived from an EMBL/GenBank/DDBJ whole genome shotgun (WGS) entry which is preliminary data.</text>
</comment>
<protein>
    <recommendedName>
        <fullName evidence="3">Reverse transcriptase domain-containing protein</fullName>
    </recommendedName>
</protein>
<organism evidence="1 2">
    <name type="scientific">Mycteria americana</name>
    <name type="common">Wood stork</name>
    <dbReference type="NCBI Taxonomy" id="33587"/>
    <lineage>
        <taxon>Eukaryota</taxon>
        <taxon>Metazoa</taxon>
        <taxon>Chordata</taxon>
        <taxon>Craniata</taxon>
        <taxon>Vertebrata</taxon>
        <taxon>Euteleostomi</taxon>
        <taxon>Archelosauria</taxon>
        <taxon>Archosauria</taxon>
        <taxon>Dinosauria</taxon>
        <taxon>Saurischia</taxon>
        <taxon>Theropoda</taxon>
        <taxon>Coelurosauria</taxon>
        <taxon>Aves</taxon>
        <taxon>Neognathae</taxon>
        <taxon>Neoaves</taxon>
        <taxon>Aequornithes</taxon>
        <taxon>Ciconiiformes</taxon>
        <taxon>Ciconiidae</taxon>
        <taxon>Mycteria</taxon>
    </lineage>
</organism>
<dbReference type="PANTHER" id="PTHR33395">
    <property type="entry name" value="TRANSCRIPTASE, PUTATIVE-RELATED-RELATED"/>
    <property type="match status" value="1"/>
</dbReference>
<proteinExistence type="predicted"/>
<dbReference type="Proteomes" id="UP001333110">
    <property type="component" value="Unassembled WGS sequence"/>
</dbReference>
<dbReference type="InterPro" id="IPR036691">
    <property type="entry name" value="Endo/exonu/phosph_ase_sf"/>
</dbReference>
<dbReference type="GO" id="GO:0007508">
    <property type="term" value="P:larval heart development"/>
    <property type="evidence" value="ECO:0007669"/>
    <property type="project" value="TreeGrafter"/>
</dbReference>
<sequence length="484" mass="54753">MEKQRTPYLSAVAVVIGEKWKVEAGGLMSRLTNSIFAMHFTNALSNFSGAAESHRKMVFTLEEQSSVYKYLMSSYSTINLMTSKSTDLIVKSVNKKGNLWQQAGQLGEMGFKLKDLGGGVQNGNAHTFATNCGISQANQSSDKCSLDASQDENQKTNHLQCMYTNARSLGNKQEELELYAHSESYDIVGVTETWWDNSHAWRITMDSYRLFRKDRQGRRGGGVALCVKSVKTRILLKNKREAYQRWKSGRIPIENYKGIARVCRDAVRKAKTHLELKLARDIKNYKKNYKGSAGTRGQLVTNNAEKAEVLNTFFTSVFTSTVGPQAFGTEIQVEANADPLSVKKSWYELDPYKSMGPDNIHPRVLRDLADVIARLLSITFEKLWRFPSENYGMNPPGSYHKSMKHMIGKSQHGFTKGKSCLTNLITFYDKVTYSVDVGQTVEIVYLDFSKAFDTVSHSFLLEKLMRYGLDKWSVRWVGNWLTGL</sequence>
<dbReference type="SUPFAM" id="SSF56219">
    <property type="entry name" value="DNase I-like"/>
    <property type="match status" value="1"/>
</dbReference>
<reference evidence="1 2" key="1">
    <citation type="journal article" date="2023" name="J. Hered.">
        <title>Chromosome-level genome of the wood stork (Mycteria americana) provides insight into avian chromosome evolution.</title>
        <authorList>
            <person name="Flamio R. Jr."/>
            <person name="Ramstad K.M."/>
        </authorList>
    </citation>
    <scope>NUCLEOTIDE SEQUENCE [LARGE SCALE GENOMIC DNA]</scope>
    <source>
        <strain evidence="1">JAX WOST 10</strain>
    </source>
</reference>
<evidence type="ECO:0000313" key="1">
    <source>
        <dbReference type="EMBL" id="KAK4826412.1"/>
    </source>
</evidence>